<dbReference type="InterPro" id="IPR023827">
    <property type="entry name" value="Peptidase_S8_Asp-AS"/>
</dbReference>
<reference evidence="16 17" key="1">
    <citation type="journal article" date="2014" name="Agronomy (Basel)">
        <title>A Draft Genome Sequence for Ensete ventricosum, the Drought-Tolerant Tree Against Hunger.</title>
        <authorList>
            <person name="Harrison J."/>
            <person name="Moore K.A."/>
            <person name="Paszkiewicz K."/>
            <person name="Jones T."/>
            <person name="Grant M."/>
            <person name="Ambacheew D."/>
            <person name="Muzemil S."/>
            <person name="Studholme D.J."/>
        </authorList>
    </citation>
    <scope>NUCLEOTIDE SEQUENCE [LARGE SCALE GENOMIC DNA]</scope>
</reference>
<feature type="domain" description="Subtilisin-like protease fibronectin type-III" evidence="15">
    <location>
        <begin position="659"/>
        <end position="734"/>
    </location>
</feature>
<dbReference type="Gene3D" id="3.50.30.30">
    <property type="match status" value="1"/>
</dbReference>
<feature type="active site" description="Charge relay system" evidence="8 9">
    <location>
        <position position="221"/>
    </location>
</feature>
<evidence type="ECO:0000256" key="7">
    <source>
        <dbReference type="ARBA" id="ARBA00023180"/>
    </source>
</evidence>
<dbReference type="AlphaFoldDB" id="A0A427BAQ5"/>
<feature type="domain" description="PA" evidence="13">
    <location>
        <begin position="392"/>
        <end position="462"/>
    </location>
</feature>
<dbReference type="EMBL" id="AMZH03000094">
    <property type="protein sequence ID" value="RRT85571.1"/>
    <property type="molecule type" value="Genomic_DNA"/>
</dbReference>
<evidence type="ECO:0000259" key="12">
    <source>
        <dbReference type="Pfam" id="PF00082"/>
    </source>
</evidence>
<dbReference type="InterPro" id="IPR010259">
    <property type="entry name" value="S8pro/Inhibitor_I9"/>
</dbReference>
<dbReference type="Pfam" id="PF00082">
    <property type="entry name" value="Peptidase_S8"/>
    <property type="match status" value="1"/>
</dbReference>
<comment type="similarity">
    <text evidence="2 9">Belongs to the peptidase S8 family.</text>
</comment>
<keyword evidence="6 9" id="KW-0720">Serine protease</keyword>
<feature type="signal peptide" evidence="11">
    <location>
        <begin position="1"/>
        <end position="25"/>
    </location>
</feature>
<protein>
    <recommendedName>
        <fullName evidence="18">Inhibitor I9 domain-containing protein</fullName>
    </recommendedName>
</protein>
<evidence type="ECO:0000256" key="8">
    <source>
        <dbReference type="PIRSR" id="PIRSR615500-1"/>
    </source>
</evidence>
<evidence type="ECO:0000256" key="6">
    <source>
        <dbReference type="ARBA" id="ARBA00022825"/>
    </source>
</evidence>
<evidence type="ECO:0008006" key="18">
    <source>
        <dbReference type="Google" id="ProtNLM"/>
    </source>
</evidence>
<feature type="compositionally biased region" description="Gly residues" evidence="10">
    <location>
        <begin position="852"/>
        <end position="864"/>
    </location>
</feature>
<gene>
    <name evidence="16" type="ORF">B296_00000920</name>
</gene>
<dbReference type="Gene3D" id="3.30.70.80">
    <property type="entry name" value="Peptidase S8 propeptide/proteinase inhibitor I9"/>
    <property type="match status" value="1"/>
</dbReference>
<feature type="active site" description="Charge relay system" evidence="8 9">
    <location>
        <position position="545"/>
    </location>
</feature>
<dbReference type="InterPro" id="IPR034197">
    <property type="entry name" value="Peptidases_S8_3"/>
</dbReference>
<dbReference type="Proteomes" id="UP000287651">
    <property type="component" value="Unassembled WGS sequence"/>
</dbReference>
<dbReference type="InterPro" id="IPR037045">
    <property type="entry name" value="S8pro/Inhibitor_I9_sf"/>
</dbReference>
<dbReference type="Gene3D" id="3.40.50.200">
    <property type="entry name" value="Peptidase S8/S53 domain"/>
    <property type="match status" value="1"/>
</dbReference>
<dbReference type="PRINTS" id="PR00723">
    <property type="entry name" value="SUBTILISIN"/>
</dbReference>
<comment type="caution">
    <text evidence="16">The sequence shown here is derived from an EMBL/GenBank/DDBJ whole genome shotgun (WGS) entry which is preliminary data.</text>
</comment>
<proteinExistence type="inferred from homology"/>
<feature type="chain" id="PRO_5019342025" description="Inhibitor I9 domain-containing protein" evidence="11">
    <location>
        <begin position="26"/>
        <end position="924"/>
    </location>
</feature>
<feature type="compositionally biased region" description="Basic and acidic residues" evidence="10">
    <location>
        <begin position="835"/>
        <end position="847"/>
    </location>
</feature>
<evidence type="ECO:0000256" key="2">
    <source>
        <dbReference type="ARBA" id="ARBA00011073"/>
    </source>
</evidence>
<dbReference type="GO" id="GO:0005576">
    <property type="term" value="C:extracellular region"/>
    <property type="evidence" value="ECO:0007669"/>
    <property type="project" value="UniProtKB-SubCell"/>
</dbReference>
<evidence type="ECO:0000256" key="3">
    <source>
        <dbReference type="ARBA" id="ARBA00022670"/>
    </source>
</evidence>
<evidence type="ECO:0000256" key="10">
    <source>
        <dbReference type="SAM" id="MobiDB-lite"/>
    </source>
</evidence>
<evidence type="ECO:0000313" key="16">
    <source>
        <dbReference type="EMBL" id="RRT85571.1"/>
    </source>
</evidence>
<keyword evidence="7" id="KW-0325">Glycoprotein</keyword>
<evidence type="ECO:0000256" key="9">
    <source>
        <dbReference type="PROSITE-ProRule" id="PRU01240"/>
    </source>
</evidence>
<feature type="region of interest" description="Disordered" evidence="10">
    <location>
        <begin position="204"/>
        <end position="226"/>
    </location>
</feature>
<dbReference type="InterPro" id="IPR036852">
    <property type="entry name" value="Peptidase_S8/S53_dom_sf"/>
</dbReference>
<dbReference type="Pfam" id="PF02225">
    <property type="entry name" value="PA"/>
    <property type="match status" value="1"/>
</dbReference>
<dbReference type="SUPFAM" id="SSF52743">
    <property type="entry name" value="Subtilisin-like"/>
    <property type="match status" value="1"/>
</dbReference>
<dbReference type="GO" id="GO:0004252">
    <property type="term" value="F:serine-type endopeptidase activity"/>
    <property type="evidence" value="ECO:0007669"/>
    <property type="project" value="UniProtKB-UniRule"/>
</dbReference>
<dbReference type="PROSITE" id="PS00136">
    <property type="entry name" value="SUBTILASE_ASP"/>
    <property type="match status" value="1"/>
</dbReference>
<dbReference type="Gene3D" id="2.60.40.2310">
    <property type="match status" value="1"/>
</dbReference>
<feature type="domain" description="Peptidase S8/S53" evidence="12">
    <location>
        <begin position="150"/>
        <end position="589"/>
    </location>
</feature>
<evidence type="ECO:0000256" key="11">
    <source>
        <dbReference type="SAM" id="SignalP"/>
    </source>
</evidence>
<evidence type="ECO:0000313" key="17">
    <source>
        <dbReference type="Proteomes" id="UP000287651"/>
    </source>
</evidence>
<sequence length="924" mass="97819">MENLSTGVLCFLALLLLSGLSPAMPASPDASPIDREIKDADDSKLRTYIIRMRLPENASFASTKALENWYRSLLPPIAANSSVARFVYAYSDAITGFAARLTEEELGYIEQREGFLASYQDVKLPLLTTHTPKLLGLQPGQGLWSNSNMGKGVIIGVLDTGLAIGHPSFGDDGMEPPPSRWKGNCRHNGIGCNNKVIGVRRFTSSVGGSSPEGAADDEVGHGTHTSSTAVGNFVKNANVLGSGNGTAAGVAPRAHLSIYKVCSSDGCIASDVLAGMDAAIKDGVDVLSLSLGGGPRALYGDVIAIGAFSAIEKGIFVSCAGGNSGPSPSTLSNEAPWILTVGAATIDRNIRATVKLGNGLEFDGETAFQPANFSSTMLPLVMPSSLQEHRNCLVGVVMPEVKGKMVVCRRAPGSRIQLGETVKTNGGAAMLIINGELDGYTTLAEAHLLPASHLNYVNGSSIEKYVNASNQPVASITFKGTVLGVSPSPTISFFSSRGPNSISPGILKPDVVGPGVNILAAWPFEVGPSPNDSGTVFFNMISGTSMSTPHLSGAAALIKSVHPDWSPAAIKSAIMTTSDIVANDGKPITDELHQPATFFATGTGHVNPTKAADPGLIYDLDVDDYIDYLCGLGYSDAQVEIVTHRRVTCDTAKKIKDVELNYPAIVITAAASFDNITVNRTVTYFYSGKTVFKLKVDKLSGVSAKVSPETLEFSHENEKKTYSVSLSWQSSTVNDAEGNLCRVKEKRRAEQRSLCTHLSGFGGEELDDEAGEDVVGVVDVRVALDDEGISALVADGVERLPLPHHVNLVARPLHQPPATHRRPPDRFARRRSLPRRAEQQERHDGKRQQPRGGVGDPDGGGKGPPGERGHLRQQIGRAGRGAADEGGGGVLLGQFRGRWAGSFGGYGYLVHVRGGGRLRSRLWT</sequence>
<feature type="active site" description="Charge relay system" evidence="8 9">
    <location>
        <position position="159"/>
    </location>
</feature>
<name>A0A427BAQ5_ENSVE</name>
<dbReference type="Pfam" id="PF17766">
    <property type="entry name" value="fn3_6"/>
    <property type="match status" value="1"/>
</dbReference>
<comment type="subcellular location">
    <subcellularLocation>
        <location evidence="1">Secreted</location>
    </subcellularLocation>
</comment>
<dbReference type="PANTHER" id="PTHR10795">
    <property type="entry name" value="PROPROTEIN CONVERTASE SUBTILISIN/KEXIN"/>
    <property type="match status" value="1"/>
</dbReference>
<dbReference type="GO" id="GO:0006508">
    <property type="term" value="P:proteolysis"/>
    <property type="evidence" value="ECO:0007669"/>
    <property type="project" value="UniProtKB-KW"/>
</dbReference>
<organism evidence="16 17">
    <name type="scientific">Ensete ventricosum</name>
    <name type="common">Abyssinian banana</name>
    <name type="synonym">Musa ensete</name>
    <dbReference type="NCBI Taxonomy" id="4639"/>
    <lineage>
        <taxon>Eukaryota</taxon>
        <taxon>Viridiplantae</taxon>
        <taxon>Streptophyta</taxon>
        <taxon>Embryophyta</taxon>
        <taxon>Tracheophyta</taxon>
        <taxon>Spermatophyta</taxon>
        <taxon>Magnoliopsida</taxon>
        <taxon>Liliopsida</taxon>
        <taxon>Zingiberales</taxon>
        <taxon>Musaceae</taxon>
        <taxon>Ensete</taxon>
    </lineage>
</organism>
<dbReference type="Pfam" id="PF05922">
    <property type="entry name" value="Inhibitor_I9"/>
    <property type="match status" value="1"/>
</dbReference>
<dbReference type="CDD" id="cd04852">
    <property type="entry name" value="Peptidases_S8_3"/>
    <property type="match status" value="1"/>
</dbReference>
<evidence type="ECO:0000256" key="4">
    <source>
        <dbReference type="ARBA" id="ARBA00022729"/>
    </source>
</evidence>
<dbReference type="InterPro" id="IPR003137">
    <property type="entry name" value="PA_domain"/>
</dbReference>
<accession>A0A427BAQ5</accession>
<evidence type="ECO:0000256" key="1">
    <source>
        <dbReference type="ARBA" id="ARBA00004613"/>
    </source>
</evidence>
<evidence type="ECO:0000259" key="15">
    <source>
        <dbReference type="Pfam" id="PF17766"/>
    </source>
</evidence>
<keyword evidence="3 9" id="KW-0645">Protease</keyword>
<evidence type="ECO:0000256" key="5">
    <source>
        <dbReference type="ARBA" id="ARBA00022801"/>
    </source>
</evidence>
<dbReference type="InterPro" id="IPR045051">
    <property type="entry name" value="SBT"/>
</dbReference>
<feature type="region of interest" description="Disordered" evidence="10">
    <location>
        <begin position="808"/>
        <end position="887"/>
    </location>
</feature>
<dbReference type="CDD" id="cd02120">
    <property type="entry name" value="PA_subtilisin_like"/>
    <property type="match status" value="1"/>
</dbReference>
<dbReference type="PROSITE" id="PS51892">
    <property type="entry name" value="SUBTILASE"/>
    <property type="match status" value="1"/>
</dbReference>
<keyword evidence="4 11" id="KW-0732">Signal</keyword>
<dbReference type="InterPro" id="IPR015500">
    <property type="entry name" value="Peptidase_S8_subtilisin-rel"/>
</dbReference>
<feature type="domain" description="Inhibitor I9" evidence="14">
    <location>
        <begin position="47"/>
        <end position="125"/>
    </location>
</feature>
<dbReference type="InterPro" id="IPR000209">
    <property type="entry name" value="Peptidase_S8/S53_dom"/>
</dbReference>
<keyword evidence="5 9" id="KW-0378">Hydrolase</keyword>
<evidence type="ECO:0000259" key="13">
    <source>
        <dbReference type="Pfam" id="PF02225"/>
    </source>
</evidence>
<evidence type="ECO:0000259" key="14">
    <source>
        <dbReference type="Pfam" id="PF05922"/>
    </source>
</evidence>
<dbReference type="InterPro" id="IPR041469">
    <property type="entry name" value="Subtilisin-like_FN3"/>
</dbReference>